<dbReference type="OrthoDB" id="9783218at2"/>
<comment type="subcellular location">
    <subcellularLocation>
        <location evidence="1 7">Cell membrane</location>
        <topology evidence="1 7">Multi-pass membrane protein</topology>
    </subcellularLocation>
</comment>
<dbReference type="eggNOG" id="COG1173">
    <property type="taxonomic scope" value="Bacteria"/>
</dbReference>
<dbReference type="Proteomes" id="UP000002318">
    <property type="component" value="Chromosome"/>
</dbReference>
<feature type="transmembrane region" description="Helical" evidence="7">
    <location>
        <begin position="259"/>
        <end position="282"/>
    </location>
</feature>
<dbReference type="SUPFAM" id="SSF161098">
    <property type="entry name" value="MetI-like"/>
    <property type="match status" value="1"/>
</dbReference>
<dbReference type="HOGENOM" id="CLU_028518_1_1_12"/>
<dbReference type="STRING" id="573413.Spirs_2570"/>
<accession>E1R4D9</accession>
<keyword evidence="2 7" id="KW-0813">Transport</keyword>
<evidence type="ECO:0000256" key="1">
    <source>
        <dbReference type="ARBA" id="ARBA00004651"/>
    </source>
</evidence>
<evidence type="ECO:0000259" key="8">
    <source>
        <dbReference type="PROSITE" id="PS50928"/>
    </source>
</evidence>
<dbReference type="CDD" id="cd06261">
    <property type="entry name" value="TM_PBP2"/>
    <property type="match status" value="1"/>
</dbReference>
<evidence type="ECO:0000256" key="3">
    <source>
        <dbReference type="ARBA" id="ARBA00022475"/>
    </source>
</evidence>
<sequence>MKRKNIKSSGSIVNRGSWGLVLFRFRKNKLAMIGLVVIMILVIASLTAPLYIDYETVYTQCIKDRFLTPGTDGHILGTDQLGRDLFARIIYGGRISLLAGLITVAMALALGVLLGGVAGYFGGWVDNVIMRFCDVFMAVPRMLLAMAVSAALGQGTFKMVIALSVAAFPRFARVVRSSILSLRGQEFIEAARCYGSSSPRIIYKHIIPNGLGPVIISATLSLGSTILSIASLGFLGIGVAPPTPEWGTILAENRINIRYYPHLGLVPGLFIVVCVMCLNFMGDGLRDAMDPRSKV</sequence>
<feature type="transmembrane region" description="Helical" evidence="7">
    <location>
        <begin position="214"/>
        <end position="239"/>
    </location>
</feature>
<dbReference type="InterPro" id="IPR050366">
    <property type="entry name" value="BP-dependent_transpt_permease"/>
</dbReference>
<gene>
    <name evidence="9" type="ordered locus">Spirs_2570</name>
</gene>
<dbReference type="Pfam" id="PF00528">
    <property type="entry name" value="BPD_transp_1"/>
    <property type="match status" value="1"/>
</dbReference>
<evidence type="ECO:0000256" key="6">
    <source>
        <dbReference type="ARBA" id="ARBA00023136"/>
    </source>
</evidence>
<dbReference type="GO" id="GO:0005886">
    <property type="term" value="C:plasma membrane"/>
    <property type="evidence" value="ECO:0007669"/>
    <property type="project" value="UniProtKB-SubCell"/>
</dbReference>
<organism evidence="9 10">
    <name type="scientific">Sediminispirochaeta smaragdinae (strain DSM 11293 / JCM 15392 / SEBR 4228)</name>
    <name type="common">Spirochaeta smaragdinae</name>
    <dbReference type="NCBI Taxonomy" id="573413"/>
    <lineage>
        <taxon>Bacteria</taxon>
        <taxon>Pseudomonadati</taxon>
        <taxon>Spirochaetota</taxon>
        <taxon>Spirochaetia</taxon>
        <taxon>Spirochaetales</taxon>
        <taxon>Spirochaetaceae</taxon>
        <taxon>Sediminispirochaeta</taxon>
    </lineage>
</organism>
<keyword evidence="5 7" id="KW-1133">Transmembrane helix</keyword>
<dbReference type="PROSITE" id="PS50928">
    <property type="entry name" value="ABC_TM1"/>
    <property type="match status" value="1"/>
</dbReference>
<feature type="transmembrane region" description="Helical" evidence="7">
    <location>
        <begin position="142"/>
        <end position="168"/>
    </location>
</feature>
<keyword evidence="10" id="KW-1185">Reference proteome</keyword>
<dbReference type="RefSeq" id="WP_013255142.1">
    <property type="nucleotide sequence ID" value="NC_014364.1"/>
</dbReference>
<dbReference type="InterPro" id="IPR025966">
    <property type="entry name" value="OppC_N"/>
</dbReference>
<reference evidence="9 10" key="1">
    <citation type="journal article" date="2010" name="Stand. Genomic Sci.">
        <title>Complete genome sequence of Spirochaeta smaragdinae type strain (SEBR 4228).</title>
        <authorList>
            <person name="Mavromatis K."/>
            <person name="Yasawong M."/>
            <person name="Chertkov O."/>
            <person name="Lapidus A."/>
            <person name="Lucas S."/>
            <person name="Nolan M."/>
            <person name="Del Rio T.G."/>
            <person name="Tice H."/>
            <person name="Cheng J.F."/>
            <person name="Pitluck S."/>
            <person name="Liolios K."/>
            <person name="Ivanova N."/>
            <person name="Tapia R."/>
            <person name="Han C."/>
            <person name="Bruce D."/>
            <person name="Goodwin L."/>
            <person name="Pati A."/>
            <person name="Chen A."/>
            <person name="Palaniappan K."/>
            <person name="Land M."/>
            <person name="Hauser L."/>
            <person name="Chang Y.J."/>
            <person name="Jeffries C.D."/>
            <person name="Detter J.C."/>
            <person name="Rohde M."/>
            <person name="Brambilla E."/>
            <person name="Spring S."/>
            <person name="Goker M."/>
            <person name="Sikorski J."/>
            <person name="Woyke T."/>
            <person name="Bristow J."/>
            <person name="Eisen J.A."/>
            <person name="Markowitz V."/>
            <person name="Hugenholtz P."/>
            <person name="Klenk H.P."/>
            <person name="Kyrpides N.C."/>
        </authorList>
    </citation>
    <scope>NUCLEOTIDE SEQUENCE [LARGE SCALE GENOMIC DNA]</scope>
    <source>
        <strain evidence="10">DSM 11293 / JCM 15392 / SEBR 4228</strain>
    </source>
</reference>
<proteinExistence type="inferred from homology"/>
<dbReference type="PANTHER" id="PTHR43386">
    <property type="entry name" value="OLIGOPEPTIDE TRANSPORT SYSTEM PERMEASE PROTEIN APPC"/>
    <property type="match status" value="1"/>
</dbReference>
<dbReference type="EMBL" id="CP002116">
    <property type="protein sequence ID" value="ADK81680.1"/>
    <property type="molecule type" value="Genomic_DNA"/>
</dbReference>
<dbReference type="InterPro" id="IPR000515">
    <property type="entry name" value="MetI-like"/>
</dbReference>
<evidence type="ECO:0000256" key="5">
    <source>
        <dbReference type="ARBA" id="ARBA00022989"/>
    </source>
</evidence>
<dbReference type="GO" id="GO:0055085">
    <property type="term" value="P:transmembrane transport"/>
    <property type="evidence" value="ECO:0007669"/>
    <property type="project" value="InterPro"/>
</dbReference>
<evidence type="ECO:0000256" key="7">
    <source>
        <dbReference type="RuleBase" id="RU363032"/>
    </source>
</evidence>
<feature type="transmembrane region" description="Helical" evidence="7">
    <location>
        <begin position="30"/>
        <end position="52"/>
    </location>
</feature>
<comment type="similarity">
    <text evidence="7">Belongs to the binding-protein-dependent transport system permease family.</text>
</comment>
<dbReference type="Gene3D" id="1.10.3720.10">
    <property type="entry name" value="MetI-like"/>
    <property type="match status" value="1"/>
</dbReference>
<evidence type="ECO:0000313" key="10">
    <source>
        <dbReference type="Proteomes" id="UP000002318"/>
    </source>
</evidence>
<dbReference type="PANTHER" id="PTHR43386:SF1">
    <property type="entry name" value="D,D-DIPEPTIDE TRANSPORT SYSTEM PERMEASE PROTEIN DDPC-RELATED"/>
    <property type="match status" value="1"/>
</dbReference>
<evidence type="ECO:0000256" key="2">
    <source>
        <dbReference type="ARBA" id="ARBA00022448"/>
    </source>
</evidence>
<feature type="transmembrane region" description="Helical" evidence="7">
    <location>
        <begin position="97"/>
        <end position="122"/>
    </location>
</feature>
<evidence type="ECO:0000313" key="9">
    <source>
        <dbReference type="EMBL" id="ADK81680.1"/>
    </source>
</evidence>
<evidence type="ECO:0000256" key="4">
    <source>
        <dbReference type="ARBA" id="ARBA00022692"/>
    </source>
</evidence>
<dbReference type="Pfam" id="PF12911">
    <property type="entry name" value="OppC_N"/>
    <property type="match status" value="1"/>
</dbReference>
<dbReference type="KEGG" id="ssm:Spirs_2570"/>
<feature type="domain" description="ABC transmembrane type-1" evidence="8">
    <location>
        <begin position="93"/>
        <end position="282"/>
    </location>
</feature>
<dbReference type="AlphaFoldDB" id="E1R4D9"/>
<keyword evidence="4 7" id="KW-0812">Transmembrane</keyword>
<dbReference type="InterPro" id="IPR035906">
    <property type="entry name" value="MetI-like_sf"/>
</dbReference>
<protein>
    <submittedName>
        <fullName evidence="9">Binding-protein-dependent transport systems inner membrane component</fullName>
    </submittedName>
</protein>
<name>E1R4D9_SEDSS</name>
<keyword evidence="3" id="KW-1003">Cell membrane</keyword>
<keyword evidence="6 7" id="KW-0472">Membrane</keyword>